<accession>A0A2S2PH02</accession>
<evidence type="ECO:0000256" key="1">
    <source>
        <dbReference type="SAM" id="MobiDB-lite"/>
    </source>
</evidence>
<dbReference type="AlphaFoldDB" id="A0A2S2PH02"/>
<reference evidence="2" key="1">
    <citation type="submission" date="2018-04" db="EMBL/GenBank/DDBJ databases">
        <title>Transcriptome of Schizaphis graminum biotype I.</title>
        <authorList>
            <person name="Scully E.D."/>
            <person name="Geib S.M."/>
            <person name="Palmer N.A."/>
            <person name="Koch K."/>
            <person name="Bradshaw J."/>
            <person name="Heng-Moss T."/>
            <person name="Sarath G."/>
        </authorList>
    </citation>
    <scope>NUCLEOTIDE SEQUENCE</scope>
</reference>
<feature type="region of interest" description="Disordered" evidence="1">
    <location>
        <begin position="1"/>
        <end position="37"/>
    </location>
</feature>
<gene>
    <name evidence="2" type="ORF">g.3356</name>
</gene>
<name>A0A2S2PH02_SCHGA</name>
<sequence length="112" mass="12308">MMNNVQKTGLASPRTPKPIKRNLSSSSISPSQNDKKTKVYVTPNRFALLATNDTNDVATTTPLINLKKHPVNSPCIERDKGPPAPPIYIKNINNYSAFNKVLTNITDPNGFT</sequence>
<organism evidence="2">
    <name type="scientific">Schizaphis graminum</name>
    <name type="common">Green bug aphid</name>
    <dbReference type="NCBI Taxonomy" id="13262"/>
    <lineage>
        <taxon>Eukaryota</taxon>
        <taxon>Metazoa</taxon>
        <taxon>Ecdysozoa</taxon>
        <taxon>Arthropoda</taxon>
        <taxon>Hexapoda</taxon>
        <taxon>Insecta</taxon>
        <taxon>Pterygota</taxon>
        <taxon>Neoptera</taxon>
        <taxon>Paraneoptera</taxon>
        <taxon>Hemiptera</taxon>
        <taxon>Sternorrhyncha</taxon>
        <taxon>Aphidomorpha</taxon>
        <taxon>Aphidoidea</taxon>
        <taxon>Aphididae</taxon>
        <taxon>Aphidini</taxon>
        <taxon>Schizaphis</taxon>
    </lineage>
</organism>
<dbReference type="EMBL" id="GGMR01016100">
    <property type="protein sequence ID" value="MBY28719.1"/>
    <property type="molecule type" value="Transcribed_RNA"/>
</dbReference>
<proteinExistence type="predicted"/>
<evidence type="ECO:0000313" key="2">
    <source>
        <dbReference type="EMBL" id="MBY28719.1"/>
    </source>
</evidence>
<protein>
    <submittedName>
        <fullName evidence="2">Uncharacterized protein</fullName>
    </submittedName>
</protein>